<dbReference type="InterPro" id="IPR034600">
    <property type="entry name" value="Ribosomal_bL31m"/>
</dbReference>
<feature type="domain" description="Ribosomal protein bL31m N-terminal" evidence="2">
    <location>
        <begin position="42"/>
        <end position="79"/>
    </location>
</feature>
<gene>
    <name evidence="3" type="ORF">H4R34_002293</name>
</gene>
<dbReference type="GO" id="GO:0003735">
    <property type="term" value="F:structural constituent of ribosome"/>
    <property type="evidence" value="ECO:0007669"/>
    <property type="project" value="InterPro"/>
</dbReference>
<dbReference type="PANTHER" id="PTHR28174">
    <property type="entry name" value="54S RIBOSOMAL PROTEIN L36, MITOCHONDRIAL"/>
    <property type="match status" value="1"/>
</dbReference>
<dbReference type="GO" id="GO:0032543">
    <property type="term" value="P:mitochondrial translation"/>
    <property type="evidence" value="ECO:0007669"/>
    <property type="project" value="InterPro"/>
</dbReference>
<dbReference type="PANTHER" id="PTHR28174:SF1">
    <property type="entry name" value="LARGE RIBOSOMAL SUBUNIT PROTEIN BL31M"/>
    <property type="match status" value="1"/>
</dbReference>
<dbReference type="InterPro" id="IPR048874">
    <property type="entry name" value="Ribosomal_bL31m_N"/>
</dbReference>
<dbReference type="Pfam" id="PF21492">
    <property type="entry name" value="bL31_N"/>
    <property type="match status" value="1"/>
</dbReference>
<dbReference type="Proteomes" id="UP001151582">
    <property type="component" value="Unassembled WGS sequence"/>
</dbReference>
<dbReference type="EMBL" id="JANBQB010000148">
    <property type="protein sequence ID" value="KAJ1980880.1"/>
    <property type="molecule type" value="Genomic_DNA"/>
</dbReference>
<name>A0A9W8B8D2_9FUNG</name>
<dbReference type="GO" id="GO:0005762">
    <property type="term" value="C:mitochondrial large ribosomal subunit"/>
    <property type="evidence" value="ECO:0007669"/>
    <property type="project" value="InterPro"/>
</dbReference>
<dbReference type="AlphaFoldDB" id="A0A9W8B8D2"/>
<proteinExistence type="predicted"/>
<comment type="caution">
    <text evidence="3">The sequence shown here is derived from an EMBL/GenBank/DDBJ whole genome shotgun (WGS) entry which is preliminary data.</text>
</comment>
<keyword evidence="4" id="KW-1185">Reference proteome</keyword>
<evidence type="ECO:0000259" key="2">
    <source>
        <dbReference type="Pfam" id="PF21492"/>
    </source>
</evidence>
<sequence>MTSRLLLPTLWRPFPTVRSGQSVRHYAARKKYTGPTSNPEVFNQKVILTDGSSITIRTTSPRPQIKLNKDTRNNVLWNPELSNMVSDESGRIKQFSSKFSGIDSLDDLADFQSENAEAELESSRRFAASVEEKRLERKKAKK</sequence>
<reference evidence="3" key="1">
    <citation type="submission" date="2022-07" db="EMBL/GenBank/DDBJ databases">
        <title>Phylogenomic reconstructions and comparative analyses of Kickxellomycotina fungi.</title>
        <authorList>
            <person name="Reynolds N.K."/>
            <person name="Stajich J.E."/>
            <person name="Barry K."/>
            <person name="Grigoriev I.V."/>
            <person name="Crous P."/>
            <person name="Smith M.E."/>
        </authorList>
    </citation>
    <scope>NUCLEOTIDE SEQUENCE</scope>
    <source>
        <strain evidence="3">RSA 567</strain>
    </source>
</reference>
<evidence type="ECO:0000313" key="4">
    <source>
        <dbReference type="Proteomes" id="UP001151582"/>
    </source>
</evidence>
<dbReference type="Gene3D" id="6.20.130.10">
    <property type="match status" value="1"/>
</dbReference>
<feature type="region of interest" description="Disordered" evidence="1">
    <location>
        <begin position="120"/>
        <end position="142"/>
    </location>
</feature>
<evidence type="ECO:0000256" key="1">
    <source>
        <dbReference type="SAM" id="MobiDB-lite"/>
    </source>
</evidence>
<dbReference type="OrthoDB" id="5587740at2759"/>
<protein>
    <recommendedName>
        <fullName evidence="2">Ribosomal protein bL31m N-terminal domain-containing protein</fullName>
    </recommendedName>
</protein>
<organism evidence="3 4">
    <name type="scientific">Dimargaris verticillata</name>
    <dbReference type="NCBI Taxonomy" id="2761393"/>
    <lineage>
        <taxon>Eukaryota</taxon>
        <taxon>Fungi</taxon>
        <taxon>Fungi incertae sedis</taxon>
        <taxon>Zoopagomycota</taxon>
        <taxon>Kickxellomycotina</taxon>
        <taxon>Dimargaritomycetes</taxon>
        <taxon>Dimargaritales</taxon>
        <taxon>Dimargaritaceae</taxon>
        <taxon>Dimargaris</taxon>
    </lineage>
</organism>
<evidence type="ECO:0000313" key="3">
    <source>
        <dbReference type="EMBL" id="KAJ1980880.1"/>
    </source>
</evidence>
<accession>A0A9W8B8D2</accession>